<dbReference type="PANTHER" id="PTHR42940">
    <property type="entry name" value="ALCOHOL DEHYDROGENASE 1-RELATED"/>
    <property type="match status" value="1"/>
</dbReference>
<dbReference type="NCBIfam" id="TIGR03201">
    <property type="entry name" value="dearomat_had"/>
    <property type="match status" value="1"/>
</dbReference>
<keyword evidence="4" id="KW-0479">Metal-binding</keyword>
<dbReference type="Gene3D" id="3.40.50.720">
    <property type="entry name" value="NAD(P)-binding Rossmann-like Domain"/>
    <property type="match status" value="1"/>
</dbReference>
<organism evidence="10 11">
    <name type="scientific">Pelotomaculum schinkii</name>
    <dbReference type="NCBI Taxonomy" id="78350"/>
    <lineage>
        <taxon>Bacteria</taxon>
        <taxon>Bacillati</taxon>
        <taxon>Bacillota</taxon>
        <taxon>Clostridia</taxon>
        <taxon>Eubacteriales</taxon>
        <taxon>Desulfotomaculaceae</taxon>
        <taxon>Pelotomaculum</taxon>
    </lineage>
</organism>
<reference evidence="10 11" key="1">
    <citation type="journal article" date="2018" name="Environ. Microbiol.">
        <title>Novel energy conservation strategies and behaviour of Pelotomaculum schinkii driving syntrophic propionate catabolism.</title>
        <authorList>
            <person name="Hidalgo-Ahumada C.A.P."/>
            <person name="Nobu M.K."/>
            <person name="Narihiro T."/>
            <person name="Tamaki H."/>
            <person name="Liu W.T."/>
            <person name="Kamagata Y."/>
            <person name="Stams A.J.M."/>
            <person name="Imachi H."/>
            <person name="Sousa D.Z."/>
        </authorList>
    </citation>
    <scope>NUCLEOTIDE SEQUENCE [LARGE SCALE GENOMIC DNA]</scope>
    <source>
        <strain evidence="10 11">HH</strain>
    </source>
</reference>
<dbReference type="GO" id="GO:0004022">
    <property type="term" value="F:alcohol dehydrogenase (NAD+) activity"/>
    <property type="evidence" value="ECO:0007669"/>
    <property type="project" value="UniProtKB-EC"/>
</dbReference>
<keyword evidence="11" id="KW-1185">Reference proteome</keyword>
<comment type="catalytic activity">
    <reaction evidence="7">
        <text>a secondary alcohol + NAD(+) = a ketone + NADH + H(+)</text>
        <dbReference type="Rhea" id="RHEA:10740"/>
        <dbReference type="ChEBI" id="CHEBI:15378"/>
        <dbReference type="ChEBI" id="CHEBI:17087"/>
        <dbReference type="ChEBI" id="CHEBI:35681"/>
        <dbReference type="ChEBI" id="CHEBI:57540"/>
        <dbReference type="ChEBI" id="CHEBI:57945"/>
        <dbReference type="EC" id="1.1.1.1"/>
    </reaction>
</comment>
<evidence type="ECO:0000259" key="9">
    <source>
        <dbReference type="SMART" id="SM00829"/>
    </source>
</evidence>
<dbReference type="SUPFAM" id="SSF51735">
    <property type="entry name" value="NAD(P)-binding Rossmann-fold domains"/>
    <property type="match status" value="1"/>
</dbReference>
<dbReference type="RefSeq" id="WP_243120542.1">
    <property type="nucleotide sequence ID" value="NZ_QFGA01000001.1"/>
</dbReference>
<gene>
    <name evidence="10" type="primary">adhA</name>
    <name evidence="10" type="ORF">Psch_01298</name>
</gene>
<comment type="caution">
    <text evidence="10">The sequence shown here is derived from an EMBL/GenBank/DDBJ whole genome shotgun (WGS) entry which is preliminary data.</text>
</comment>
<evidence type="ECO:0000256" key="7">
    <source>
        <dbReference type="ARBA" id="ARBA00049164"/>
    </source>
</evidence>
<evidence type="ECO:0000256" key="1">
    <source>
        <dbReference type="ARBA" id="ARBA00001947"/>
    </source>
</evidence>
<dbReference type="InterPro" id="IPR036291">
    <property type="entry name" value="NAD(P)-bd_dom_sf"/>
</dbReference>
<dbReference type="Pfam" id="PF00107">
    <property type="entry name" value="ADH_zinc_N"/>
    <property type="match status" value="1"/>
</dbReference>
<comment type="similarity">
    <text evidence="2">Belongs to the zinc-containing alcohol dehydrogenase family.</text>
</comment>
<dbReference type="InterPro" id="IPR020843">
    <property type="entry name" value="ER"/>
</dbReference>
<evidence type="ECO:0000313" key="11">
    <source>
        <dbReference type="Proteomes" id="UP000298324"/>
    </source>
</evidence>
<dbReference type="InterPro" id="IPR013154">
    <property type="entry name" value="ADH-like_N"/>
</dbReference>
<dbReference type="InterPro" id="IPR017614">
    <property type="entry name" value="Dearomat_deydrogenase"/>
</dbReference>
<dbReference type="CDD" id="cd08254">
    <property type="entry name" value="hydroxyacyl_CoA_DH"/>
    <property type="match status" value="1"/>
</dbReference>
<name>A0A4Y7RG39_9FIRM</name>
<comment type="cofactor">
    <cofactor evidence="1">
        <name>Zn(2+)</name>
        <dbReference type="ChEBI" id="CHEBI:29105"/>
    </cofactor>
</comment>
<sequence>MVKAPNKIETWQMVAPGKMERATIDVPELKPGEVLVEIAGCGICHSDIRYFYGCMPMVTPRTLGHEISGTIVAGDTDLIGKEVIVPAVMPDNTCPICKAGRENRCLSAKIPGYTMGIYGGNSSHIAVPSADLCYIKEKNGIPLSHLAVVADAVASTYQAVKRADVQPGDLVIVVGATGGAGIYATQICAAMGAKEVIGIARNQAKLKRALKFGATHVISSLNKTAKDVRNEFNAYCMSKGISPFYGWKILEWTGVAEGQEIALELLPFIGKLVIAGYGMHKNELSLSRLMALDADVAGTWACLPKYYPEVLDMVLSRTIQIEPFIKIIPMSRIKEAYEETRRGSLMHRIVLTPDF</sequence>
<dbReference type="EC" id="1.1.1.1" evidence="3"/>
<evidence type="ECO:0000256" key="8">
    <source>
        <dbReference type="ARBA" id="ARBA00049243"/>
    </source>
</evidence>
<dbReference type="Proteomes" id="UP000298324">
    <property type="component" value="Unassembled WGS sequence"/>
</dbReference>
<dbReference type="Pfam" id="PF08240">
    <property type="entry name" value="ADH_N"/>
    <property type="match status" value="1"/>
</dbReference>
<dbReference type="EMBL" id="QFGA01000001">
    <property type="protein sequence ID" value="TEB07743.1"/>
    <property type="molecule type" value="Genomic_DNA"/>
</dbReference>
<protein>
    <recommendedName>
        <fullName evidence="3">alcohol dehydrogenase</fullName>
        <ecNumber evidence="3">1.1.1.1</ecNumber>
    </recommendedName>
</protein>
<dbReference type="Gene3D" id="3.90.180.10">
    <property type="entry name" value="Medium-chain alcohol dehydrogenases, catalytic domain"/>
    <property type="match status" value="1"/>
</dbReference>
<evidence type="ECO:0000256" key="4">
    <source>
        <dbReference type="ARBA" id="ARBA00022723"/>
    </source>
</evidence>
<comment type="catalytic activity">
    <reaction evidence="8">
        <text>a primary alcohol + NAD(+) = an aldehyde + NADH + H(+)</text>
        <dbReference type="Rhea" id="RHEA:10736"/>
        <dbReference type="ChEBI" id="CHEBI:15378"/>
        <dbReference type="ChEBI" id="CHEBI:15734"/>
        <dbReference type="ChEBI" id="CHEBI:17478"/>
        <dbReference type="ChEBI" id="CHEBI:57540"/>
        <dbReference type="ChEBI" id="CHEBI:57945"/>
        <dbReference type="EC" id="1.1.1.1"/>
    </reaction>
</comment>
<accession>A0A4Y7RG39</accession>
<feature type="domain" description="Enoyl reductase (ER)" evidence="9">
    <location>
        <begin position="17"/>
        <end position="351"/>
    </location>
</feature>
<dbReference type="SUPFAM" id="SSF50129">
    <property type="entry name" value="GroES-like"/>
    <property type="match status" value="1"/>
</dbReference>
<proteinExistence type="inferred from homology"/>
<dbReference type="SMART" id="SM00829">
    <property type="entry name" value="PKS_ER"/>
    <property type="match status" value="1"/>
</dbReference>
<dbReference type="PANTHER" id="PTHR42940:SF8">
    <property type="entry name" value="VACUOLAR PROTEIN SORTING-ASSOCIATED PROTEIN 11"/>
    <property type="match status" value="1"/>
</dbReference>
<dbReference type="GO" id="GO:0005737">
    <property type="term" value="C:cytoplasm"/>
    <property type="evidence" value="ECO:0007669"/>
    <property type="project" value="TreeGrafter"/>
</dbReference>
<dbReference type="AlphaFoldDB" id="A0A4Y7RG39"/>
<evidence type="ECO:0000256" key="5">
    <source>
        <dbReference type="ARBA" id="ARBA00022833"/>
    </source>
</evidence>
<dbReference type="GO" id="GO:0046872">
    <property type="term" value="F:metal ion binding"/>
    <property type="evidence" value="ECO:0007669"/>
    <property type="project" value="UniProtKB-KW"/>
</dbReference>
<keyword evidence="5" id="KW-0862">Zinc</keyword>
<dbReference type="InterPro" id="IPR013149">
    <property type="entry name" value="ADH-like_C"/>
</dbReference>
<evidence type="ECO:0000313" key="10">
    <source>
        <dbReference type="EMBL" id="TEB07743.1"/>
    </source>
</evidence>
<evidence type="ECO:0000256" key="3">
    <source>
        <dbReference type="ARBA" id="ARBA00013190"/>
    </source>
</evidence>
<dbReference type="InterPro" id="IPR011032">
    <property type="entry name" value="GroES-like_sf"/>
</dbReference>
<evidence type="ECO:0000256" key="6">
    <source>
        <dbReference type="ARBA" id="ARBA00023002"/>
    </source>
</evidence>
<evidence type="ECO:0000256" key="2">
    <source>
        <dbReference type="ARBA" id="ARBA00008072"/>
    </source>
</evidence>
<keyword evidence="6 10" id="KW-0560">Oxidoreductase</keyword>